<gene>
    <name evidence="1" type="ORF">SAMN05878482_101828</name>
</gene>
<dbReference type="EMBL" id="FTMX01000001">
    <property type="protein sequence ID" value="SIQ28109.1"/>
    <property type="molecule type" value="Genomic_DNA"/>
</dbReference>
<comment type="caution">
    <text evidence="1">The sequence shown here is derived from an EMBL/GenBank/DDBJ whole genome shotgun (WGS) entry which is preliminary data.</text>
</comment>
<sequence>MGEIIKGEMGACYKEADSIYFPIEKSKEVYDENIL</sequence>
<protein>
    <submittedName>
        <fullName evidence="1">Uncharacterized protein</fullName>
    </submittedName>
</protein>
<dbReference type="Proteomes" id="UP000185829">
    <property type="component" value="Unassembled WGS sequence"/>
</dbReference>
<dbReference type="AlphaFoldDB" id="A0A9X8R3X0"/>
<accession>A0A9X8R3X0</accession>
<proteinExistence type="predicted"/>
<name>A0A9X8R3X0_9BACI</name>
<organism evidence="1 2">
    <name type="scientific">Peribacillus simplex</name>
    <dbReference type="NCBI Taxonomy" id="1478"/>
    <lineage>
        <taxon>Bacteria</taxon>
        <taxon>Bacillati</taxon>
        <taxon>Bacillota</taxon>
        <taxon>Bacilli</taxon>
        <taxon>Bacillales</taxon>
        <taxon>Bacillaceae</taxon>
        <taxon>Peribacillus</taxon>
    </lineage>
</organism>
<evidence type="ECO:0000313" key="2">
    <source>
        <dbReference type="Proteomes" id="UP000185829"/>
    </source>
</evidence>
<evidence type="ECO:0000313" key="1">
    <source>
        <dbReference type="EMBL" id="SIQ28109.1"/>
    </source>
</evidence>
<reference evidence="1 2" key="1">
    <citation type="submission" date="2017-01" db="EMBL/GenBank/DDBJ databases">
        <authorList>
            <person name="Varghese N."/>
            <person name="Submissions S."/>
        </authorList>
    </citation>
    <scope>NUCLEOTIDE SEQUENCE [LARGE SCALE GENOMIC DNA]</scope>
    <source>
        <strain evidence="1 2">RUG2-6</strain>
    </source>
</reference>